<keyword evidence="1 4" id="KW-0808">Transferase</keyword>
<dbReference type="AlphaFoldDB" id="A0A495IG47"/>
<dbReference type="CDD" id="cd04301">
    <property type="entry name" value="NAT_SF"/>
    <property type="match status" value="1"/>
</dbReference>
<dbReference type="Pfam" id="PF13673">
    <property type="entry name" value="Acetyltransf_10"/>
    <property type="match status" value="1"/>
</dbReference>
<dbReference type="Proteomes" id="UP000280008">
    <property type="component" value="Unassembled WGS sequence"/>
</dbReference>
<comment type="caution">
    <text evidence="4">The sequence shown here is derived from an EMBL/GenBank/DDBJ whole genome shotgun (WGS) entry which is preliminary data.</text>
</comment>
<reference evidence="4 5" key="1">
    <citation type="submission" date="2018-10" db="EMBL/GenBank/DDBJ databases">
        <title>Sequencing the genomes of 1000 actinobacteria strains.</title>
        <authorList>
            <person name="Klenk H.-P."/>
        </authorList>
    </citation>
    <scope>NUCLEOTIDE SEQUENCE [LARGE SCALE GENOMIC DNA]</scope>
    <source>
        <strain evidence="4 5">DSM 17894</strain>
    </source>
</reference>
<protein>
    <submittedName>
        <fullName evidence="4">Acetyltransferase (GNAT) family protein</fullName>
    </submittedName>
</protein>
<dbReference type="PANTHER" id="PTHR43877">
    <property type="entry name" value="AMINOALKYLPHOSPHONATE N-ACETYLTRANSFERASE-RELATED-RELATED"/>
    <property type="match status" value="1"/>
</dbReference>
<dbReference type="SUPFAM" id="SSF55729">
    <property type="entry name" value="Acyl-CoA N-acyltransferases (Nat)"/>
    <property type="match status" value="1"/>
</dbReference>
<evidence type="ECO:0000256" key="1">
    <source>
        <dbReference type="ARBA" id="ARBA00022679"/>
    </source>
</evidence>
<name>A0A495IG47_9MICO</name>
<dbReference type="InterPro" id="IPR016181">
    <property type="entry name" value="Acyl_CoA_acyltransferase"/>
</dbReference>
<feature type="domain" description="N-acetyltransferase" evidence="3">
    <location>
        <begin position="6"/>
        <end position="150"/>
    </location>
</feature>
<evidence type="ECO:0000256" key="2">
    <source>
        <dbReference type="ARBA" id="ARBA00023315"/>
    </source>
</evidence>
<dbReference type="InterPro" id="IPR050832">
    <property type="entry name" value="Bact_Acetyltransf"/>
</dbReference>
<dbReference type="EMBL" id="RBKS01000001">
    <property type="protein sequence ID" value="RKR74378.1"/>
    <property type="molecule type" value="Genomic_DNA"/>
</dbReference>
<evidence type="ECO:0000313" key="5">
    <source>
        <dbReference type="Proteomes" id="UP000280008"/>
    </source>
</evidence>
<evidence type="ECO:0000313" key="4">
    <source>
        <dbReference type="EMBL" id="RKR74378.1"/>
    </source>
</evidence>
<dbReference type="GO" id="GO:0016747">
    <property type="term" value="F:acyltransferase activity, transferring groups other than amino-acyl groups"/>
    <property type="evidence" value="ECO:0007669"/>
    <property type="project" value="InterPro"/>
</dbReference>
<sequence length="167" mass="17989">MPDPYSVIRLGDADAGELLTLQRAAYVSEAQLYGDPSLPALVQTLDEIRDDLAGSVLGVRIDGRLVGSVRWTLDGSVAHIGRLIVAPDMQGRGLGTALLDAAESESHADEFRLFTGHLSEANLRLYERRGYVASAREVLRPGVELVHLTKTRASTAADDQPGARNRA</sequence>
<proteinExistence type="predicted"/>
<accession>A0A495IG47</accession>
<dbReference type="PROSITE" id="PS51186">
    <property type="entry name" value="GNAT"/>
    <property type="match status" value="1"/>
</dbReference>
<gene>
    <name evidence="4" type="ORF">C8E83_1489</name>
</gene>
<dbReference type="OrthoDB" id="4322031at2"/>
<keyword evidence="2" id="KW-0012">Acyltransferase</keyword>
<organism evidence="4 5">
    <name type="scientific">Frondihabitans australicus</name>
    <dbReference type="NCBI Taxonomy" id="386892"/>
    <lineage>
        <taxon>Bacteria</taxon>
        <taxon>Bacillati</taxon>
        <taxon>Actinomycetota</taxon>
        <taxon>Actinomycetes</taxon>
        <taxon>Micrococcales</taxon>
        <taxon>Microbacteriaceae</taxon>
        <taxon>Frondihabitans</taxon>
    </lineage>
</organism>
<keyword evidence="5" id="KW-1185">Reference proteome</keyword>
<evidence type="ECO:0000259" key="3">
    <source>
        <dbReference type="PROSITE" id="PS51186"/>
    </source>
</evidence>
<dbReference type="Gene3D" id="3.40.630.30">
    <property type="match status" value="1"/>
</dbReference>
<dbReference type="InterPro" id="IPR000182">
    <property type="entry name" value="GNAT_dom"/>
</dbReference>
<dbReference type="RefSeq" id="WP_121369131.1">
    <property type="nucleotide sequence ID" value="NZ_RBKS01000001.1"/>
</dbReference>